<dbReference type="EMBL" id="HBGS01022813">
    <property type="protein sequence ID" value="CAD9413086.1"/>
    <property type="molecule type" value="Transcribed_RNA"/>
</dbReference>
<dbReference type="AlphaFoldDB" id="A0A7S2FT08"/>
<accession>A0A7S2FT08</accession>
<evidence type="ECO:0000313" key="1">
    <source>
        <dbReference type="EMBL" id="CAD9413086.1"/>
    </source>
</evidence>
<organism evidence="1">
    <name type="scientific">Octactis speculum</name>
    <dbReference type="NCBI Taxonomy" id="3111310"/>
    <lineage>
        <taxon>Eukaryota</taxon>
        <taxon>Sar</taxon>
        <taxon>Stramenopiles</taxon>
        <taxon>Ochrophyta</taxon>
        <taxon>Dictyochophyceae</taxon>
        <taxon>Dictyochales</taxon>
        <taxon>Dictyochaceae</taxon>
        <taxon>Octactis</taxon>
    </lineage>
</organism>
<name>A0A7S2FT08_9STRA</name>
<protein>
    <submittedName>
        <fullName evidence="1">Uncharacterized protein</fullName>
    </submittedName>
</protein>
<reference evidence="1" key="1">
    <citation type="submission" date="2021-01" db="EMBL/GenBank/DDBJ databases">
        <authorList>
            <person name="Corre E."/>
            <person name="Pelletier E."/>
            <person name="Niang G."/>
            <person name="Scheremetjew M."/>
            <person name="Finn R."/>
            <person name="Kale V."/>
            <person name="Holt S."/>
            <person name="Cochrane G."/>
            <person name="Meng A."/>
            <person name="Brown T."/>
            <person name="Cohen L."/>
        </authorList>
    </citation>
    <scope>NUCLEOTIDE SEQUENCE</scope>
    <source>
        <strain evidence="1">CCMP1381</strain>
    </source>
</reference>
<gene>
    <name evidence="1" type="ORF">DSPE1174_LOCUS11585</name>
</gene>
<sequence>MRPADIKATINHEEFAFDVSILHNKKSSYSVESMNNEQAIKDKEAAKKKKYQHIKPVSNLNFIPFVVDEHGKFGSCANQIIEKIARTLDQTAEQKTCFRKYWEKQIRSAYRKGIMKHRLERQNRCSPFHSALCDIQNRHETNQHLSFSSTIQSNFPQFLFPPDLATPPIAAR</sequence>
<proteinExistence type="predicted"/>